<proteinExistence type="predicted"/>
<feature type="signal peptide" evidence="1">
    <location>
        <begin position="1"/>
        <end position="21"/>
    </location>
</feature>
<evidence type="ECO:0000313" key="2">
    <source>
        <dbReference type="EMBL" id="CAE4669855.1"/>
    </source>
</evidence>
<name>A0A7S4T9C0_9STRA</name>
<dbReference type="AlphaFoldDB" id="A0A7S4T9C0"/>
<dbReference type="EMBL" id="HBNS01061721">
    <property type="protein sequence ID" value="CAE4669855.1"/>
    <property type="molecule type" value="Transcribed_RNA"/>
</dbReference>
<keyword evidence="1" id="KW-0732">Signal</keyword>
<sequence length="389" mass="39878">MITQQHLILLLVLSAAKKALSFSTHVSLVGTRGVRAASALRAGFATEGYLNSLNELAGSSSAFSTEDYLSSLARLRDVSGTPSFGQSAVDFGSFNLASKIDSLSQDFSGGLNIADSASASFDYFRDDLSKLSNGLANAGSAGSAQINNLFEGVADASSRLIAKGGSALQETLDLGGNKLAEQGSALIVATGQVRLVDIENSVVSGLLSVGSTFINILDYVALTFGGSTVSDLLASAQASVNGVVNGAIQSAVQTVHGIGDITLAQIVKSLAILITTVAKVLFQILSIVIKAVSDKSISEWSVDVKGYVVQETSKLMAQASATASDLNEKSLSELADAIGSFSNHVVTLAAESVTTISGLIESSGDPFAGALAYNSAETASHLSSFMTNL</sequence>
<accession>A0A7S4T9C0</accession>
<gene>
    <name evidence="2" type="ORF">DBRI00130_LOCUS44507</name>
</gene>
<protein>
    <submittedName>
        <fullName evidence="2">Uncharacterized protein</fullName>
    </submittedName>
</protein>
<evidence type="ECO:0000256" key="1">
    <source>
        <dbReference type="SAM" id="SignalP"/>
    </source>
</evidence>
<feature type="chain" id="PRO_5030951949" evidence="1">
    <location>
        <begin position="22"/>
        <end position="389"/>
    </location>
</feature>
<reference evidence="2" key="1">
    <citation type="submission" date="2021-01" db="EMBL/GenBank/DDBJ databases">
        <authorList>
            <person name="Corre E."/>
            <person name="Pelletier E."/>
            <person name="Niang G."/>
            <person name="Scheremetjew M."/>
            <person name="Finn R."/>
            <person name="Kale V."/>
            <person name="Holt S."/>
            <person name="Cochrane G."/>
            <person name="Meng A."/>
            <person name="Brown T."/>
            <person name="Cohen L."/>
        </authorList>
    </citation>
    <scope>NUCLEOTIDE SEQUENCE</scope>
    <source>
        <strain evidence="2">GSO104</strain>
    </source>
</reference>
<organism evidence="2">
    <name type="scientific">Ditylum brightwellii</name>
    <dbReference type="NCBI Taxonomy" id="49249"/>
    <lineage>
        <taxon>Eukaryota</taxon>
        <taxon>Sar</taxon>
        <taxon>Stramenopiles</taxon>
        <taxon>Ochrophyta</taxon>
        <taxon>Bacillariophyta</taxon>
        <taxon>Mediophyceae</taxon>
        <taxon>Lithodesmiophycidae</taxon>
        <taxon>Lithodesmiales</taxon>
        <taxon>Lithodesmiaceae</taxon>
        <taxon>Ditylum</taxon>
    </lineage>
</organism>